<dbReference type="PROSITE" id="PS51203">
    <property type="entry name" value="CS"/>
    <property type="match status" value="1"/>
</dbReference>
<dbReference type="PANTHER" id="PTHR46492">
    <property type="entry name" value="DYNEIN ASSEMBLY FACTOR 4, AXONEMAL"/>
    <property type="match status" value="1"/>
</dbReference>
<sequence length="368" mass="42614">MPLIIKEKEVEWHESKDKILIVVPLTSRVDVKPSVLITSNYLKVSSPPYLWECFLFNSIDPEKSFVRITSDNVSFELQKSMDEVWNDLSHPEAGSEIYRKEQRETAFEENQKRLQNSLESKQQRKQTAQRESIRKQMEVEELERQIIEREKMRENQKAAADIKRKQEQLKANVIAQKRKQLQQFSDKIPPTRKSGHITVSFTPREFPTAARESQEAEEREWLDKQMAASASLKLDLSDLSPQRKKTQKVEKESRSKSMFKKGDFRSAVNAYTLAIRMCPNLHSLHLGLSRCLLISQFAHTALELLVPAVPSNANDRKEAHKIRGTAFQALELYVEGLMDFEAALKMDPNDKEIKQKADEVRNFIEKGT</sequence>
<comment type="caution">
    <text evidence="4">The sequence shown here is derived from an EMBL/GenBank/DDBJ whole genome shotgun (WGS) entry which is preliminary data.</text>
</comment>
<dbReference type="InterPro" id="IPR052004">
    <property type="entry name" value="Dynein_assembly_factor_4"/>
</dbReference>
<dbReference type="Gene3D" id="1.25.40.10">
    <property type="entry name" value="Tetratricopeptide repeat domain"/>
    <property type="match status" value="1"/>
</dbReference>
<dbReference type="Pfam" id="PF04969">
    <property type="entry name" value="CS"/>
    <property type="match status" value="1"/>
</dbReference>
<organism evidence="4 5">
    <name type="scientific">Argiope bruennichi</name>
    <name type="common">Wasp spider</name>
    <name type="synonym">Aranea bruennichi</name>
    <dbReference type="NCBI Taxonomy" id="94029"/>
    <lineage>
        <taxon>Eukaryota</taxon>
        <taxon>Metazoa</taxon>
        <taxon>Ecdysozoa</taxon>
        <taxon>Arthropoda</taxon>
        <taxon>Chelicerata</taxon>
        <taxon>Arachnida</taxon>
        <taxon>Araneae</taxon>
        <taxon>Araneomorphae</taxon>
        <taxon>Entelegynae</taxon>
        <taxon>Araneoidea</taxon>
        <taxon>Araneidae</taxon>
        <taxon>Argiope</taxon>
    </lineage>
</organism>
<dbReference type="Proteomes" id="UP000807504">
    <property type="component" value="Unassembled WGS sequence"/>
</dbReference>
<dbReference type="GO" id="GO:0036159">
    <property type="term" value="P:inner dynein arm assembly"/>
    <property type="evidence" value="ECO:0007669"/>
    <property type="project" value="TreeGrafter"/>
</dbReference>
<feature type="repeat" description="TPR" evidence="1">
    <location>
        <begin position="317"/>
        <end position="350"/>
    </location>
</feature>
<evidence type="ECO:0000256" key="2">
    <source>
        <dbReference type="SAM" id="MobiDB-lite"/>
    </source>
</evidence>
<reference evidence="4" key="1">
    <citation type="journal article" date="2020" name="bioRxiv">
        <title>Chromosome-level reference genome of the European wasp spider Argiope bruennichi: a resource for studies on range expansion and evolutionary adaptation.</title>
        <authorList>
            <person name="Sheffer M.M."/>
            <person name="Hoppe A."/>
            <person name="Krehenwinkel H."/>
            <person name="Uhl G."/>
            <person name="Kuss A.W."/>
            <person name="Jensen L."/>
            <person name="Jensen C."/>
            <person name="Gillespie R.G."/>
            <person name="Hoff K.J."/>
            <person name="Prost S."/>
        </authorList>
    </citation>
    <scope>NUCLEOTIDE SEQUENCE</scope>
</reference>
<dbReference type="GO" id="GO:0036158">
    <property type="term" value="P:outer dynein arm assembly"/>
    <property type="evidence" value="ECO:0007669"/>
    <property type="project" value="TreeGrafter"/>
</dbReference>
<dbReference type="InterPro" id="IPR019734">
    <property type="entry name" value="TPR_rpt"/>
</dbReference>
<dbReference type="Gene3D" id="2.60.40.790">
    <property type="match status" value="1"/>
</dbReference>
<feature type="region of interest" description="Disordered" evidence="2">
    <location>
        <begin position="114"/>
        <end position="136"/>
    </location>
</feature>
<dbReference type="SUPFAM" id="SSF48452">
    <property type="entry name" value="TPR-like"/>
    <property type="match status" value="1"/>
</dbReference>
<dbReference type="InterPro" id="IPR007052">
    <property type="entry name" value="CS_dom"/>
</dbReference>
<accession>A0A8T0EWF1</accession>
<evidence type="ECO:0000256" key="1">
    <source>
        <dbReference type="PROSITE-ProRule" id="PRU00339"/>
    </source>
</evidence>
<dbReference type="InterPro" id="IPR008978">
    <property type="entry name" value="HSP20-like_chaperone"/>
</dbReference>
<name>A0A8T0EWF1_ARGBR</name>
<evidence type="ECO:0000313" key="4">
    <source>
        <dbReference type="EMBL" id="KAF8782666.1"/>
    </source>
</evidence>
<dbReference type="AlphaFoldDB" id="A0A8T0EWF1"/>
<protein>
    <submittedName>
        <fullName evidence="4">Dynein assembly factor 4 like protein</fullName>
    </submittedName>
</protein>
<reference evidence="4" key="2">
    <citation type="submission" date="2020-06" db="EMBL/GenBank/DDBJ databases">
        <authorList>
            <person name="Sheffer M."/>
        </authorList>
    </citation>
    <scope>NUCLEOTIDE SEQUENCE</scope>
</reference>
<keyword evidence="5" id="KW-1185">Reference proteome</keyword>
<dbReference type="EMBL" id="JABXBU010001863">
    <property type="protein sequence ID" value="KAF8782666.1"/>
    <property type="molecule type" value="Genomic_DNA"/>
</dbReference>
<dbReference type="PROSITE" id="PS50005">
    <property type="entry name" value="TPR"/>
    <property type="match status" value="1"/>
</dbReference>
<proteinExistence type="predicted"/>
<feature type="compositionally biased region" description="Basic and acidic residues" evidence="2">
    <location>
        <begin position="247"/>
        <end position="256"/>
    </location>
</feature>
<dbReference type="InterPro" id="IPR011990">
    <property type="entry name" value="TPR-like_helical_dom_sf"/>
</dbReference>
<evidence type="ECO:0000313" key="5">
    <source>
        <dbReference type="Proteomes" id="UP000807504"/>
    </source>
</evidence>
<feature type="region of interest" description="Disordered" evidence="2">
    <location>
        <begin position="233"/>
        <end position="256"/>
    </location>
</feature>
<dbReference type="PANTHER" id="PTHR46492:SF1">
    <property type="entry name" value="DYNEIN AXONEMAL ASSEMBLY FACTOR 4"/>
    <property type="match status" value="1"/>
</dbReference>
<dbReference type="GO" id="GO:0003341">
    <property type="term" value="P:cilium movement"/>
    <property type="evidence" value="ECO:0007669"/>
    <property type="project" value="TreeGrafter"/>
</dbReference>
<dbReference type="SUPFAM" id="SSF49764">
    <property type="entry name" value="HSP20-like chaperones"/>
    <property type="match status" value="1"/>
</dbReference>
<evidence type="ECO:0000259" key="3">
    <source>
        <dbReference type="PROSITE" id="PS51203"/>
    </source>
</evidence>
<feature type="compositionally biased region" description="Polar residues" evidence="2">
    <location>
        <begin position="114"/>
        <end position="130"/>
    </location>
</feature>
<keyword evidence="1" id="KW-0802">TPR repeat</keyword>
<gene>
    <name evidence="4" type="ORF">HNY73_012926</name>
</gene>
<feature type="domain" description="CS" evidence="3">
    <location>
        <begin position="5"/>
        <end position="89"/>
    </location>
</feature>